<evidence type="ECO:0000313" key="2">
    <source>
        <dbReference type="Proteomes" id="UP000095042"/>
    </source>
</evidence>
<sequence>MKGESIMAPTVQGPLALARATRPTLTIAAALMLAMPAGGCWQSPRMQAPFTLSNPSERHPIKVSQGEALLDLSVSSRSSGLSSAQWDQLYRYLAGYQEAGRGGLTIKTPSGSANQAAAKRAYDDVRHAMRRAGISARGVRVEPYFAKYDPVAPIRLSYLELVAKGPDCPDWSENVGRDPQNLPWPNMAAPRRRISRPWSPTRRTLSRRIPRCRVRASGATWSGAST</sequence>
<dbReference type="EMBL" id="LPWD01000240">
    <property type="protein sequence ID" value="ODS02739.1"/>
    <property type="molecule type" value="Genomic_DNA"/>
</dbReference>
<reference evidence="1 2" key="1">
    <citation type="journal article" date="2016" name="Environ. Microbiol.">
        <title>New Methyloceanibacter diversity from North Sea sediments includes methanotroph containing solely the soluble methane monooxygenase.</title>
        <authorList>
            <person name="Vekeman B."/>
            <person name="Kerckhof F.M."/>
            <person name="Cremers G."/>
            <person name="de Vos P."/>
            <person name="Vandamme P."/>
            <person name="Boon N."/>
            <person name="Op den Camp H.J."/>
            <person name="Heylen K."/>
        </authorList>
    </citation>
    <scope>NUCLEOTIDE SEQUENCE [LARGE SCALE GENOMIC DNA]</scope>
    <source>
        <strain evidence="1 2">R-67177</strain>
    </source>
</reference>
<comment type="caution">
    <text evidence="1">The sequence shown here is derived from an EMBL/GenBank/DDBJ whole genome shotgun (WGS) entry which is preliminary data.</text>
</comment>
<evidence type="ECO:0000313" key="1">
    <source>
        <dbReference type="EMBL" id="ODS02739.1"/>
    </source>
</evidence>
<dbReference type="Pfam" id="PF09476">
    <property type="entry name" value="Pilus_CpaD"/>
    <property type="match status" value="1"/>
</dbReference>
<protein>
    <submittedName>
        <fullName evidence="1">Uncharacterized protein</fullName>
    </submittedName>
</protein>
<gene>
    <name evidence="1" type="ORF">AUC71_13620</name>
</gene>
<keyword evidence="2" id="KW-1185">Reference proteome</keyword>
<name>A0A1E3WAB0_9HYPH</name>
<accession>A0A1E3WAB0</accession>
<dbReference type="Proteomes" id="UP000095042">
    <property type="component" value="Unassembled WGS sequence"/>
</dbReference>
<organism evidence="1 2">
    <name type="scientific">Methyloceanibacter marginalis</name>
    <dbReference type="NCBI Taxonomy" id="1774971"/>
    <lineage>
        <taxon>Bacteria</taxon>
        <taxon>Pseudomonadati</taxon>
        <taxon>Pseudomonadota</taxon>
        <taxon>Alphaproteobacteria</taxon>
        <taxon>Hyphomicrobiales</taxon>
        <taxon>Hyphomicrobiaceae</taxon>
        <taxon>Methyloceanibacter</taxon>
    </lineage>
</organism>
<dbReference type="InterPro" id="IPR019027">
    <property type="entry name" value="Pilus_biogenesis_CpaD-related"/>
</dbReference>
<proteinExistence type="predicted"/>
<dbReference type="AlphaFoldDB" id="A0A1E3WAB0"/>